<protein>
    <submittedName>
        <fullName evidence="2">Uncharacterized protein</fullName>
    </submittedName>
</protein>
<evidence type="ECO:0000256" key="1">
    <source>
        <dbReference type="SAM" id="MobiDB-lite"/>
    </source>
</evidence>
<reference evidence="2" key="1">
    <citation type="journal article" date="2023" name="DNA Res.">
        <title>Chromosome-level genome assembly of Phrynocephalus forsythii using third-generation DNA sequencing and Hi-C analysis.</title>
        <authorList>
            <person name="Qi Y."/>
            <person name="Zhao W."/>
            <person name="Zhao Y."/>
            <person name="Niu C."/>
            <person name="Cao S."/>
            <person name="Zhang Y."/>
        </authorList>
    </citation>
    <scope>NUCLEOTIDE SEQUENCE</scope>
    <source>
        <tissue evidence="2">Muscle</tissue>
    </source>
</reference>
<name>A0A9Q0XP54_9SAUR</name>
<feature type="compositionally biased region" description="Low complexity" evidence="1">
    <location>
        <begin position="37"/>
        <end position="69"/>
    </location>
</feature>
<gene>
    <name evidence="2" type="ORF">JRQ81_018468</name>
</gene>
<keyword evidence="3" id="KW-1185">Reference proteome</keyword>
<comment type="caution">
    <text evidence="2">The sequence shown here is derived from an EMBL/GenBank/DDBJ whole genome shotgun (WGS) entry which is preliminary data.</text>
</comment>
<organism evidence="2 3">
    <name type="scientific">Phrynocephalus forsythii</name>
    <dbReference type="NCBI Taxonomy" id="171643"/>
    <lineage>
        <taxon>Eukaryota</taxon>
        <taxon>Metazoa</taxon>
        <taxon>Chordata</taxon>
        <taxon>Craniata</taxon>
        <taxon>Vertebrata</taxon>
        <taxon>Euteleostomi</taxon>
        <taxon>Lepidosauria</taxon>
        <taxon>Squamata</taxon>
        <taxon>Bifurcata</taxon>
        <taxon>Unidentata</taxon>
        <taxon>Episquamata</taxon>
        <taxon>Toxicofera</taxon>
        <taxon>Iguania</taxon>
        <taxon>Acrodonta</taxon>
        <taxon>Agamidae</taxon>
        <taxon>Agaminae</taxon>
        <taxon>Phrynocephalus</taxon>
    </lineage>
</organism>
<evidence type="ECO:0000313" key="2">
    <source>
        <dbReference type="EMBL" id="KAJ7322181.1"/>
    </source>
</evidence>
<proteinExistence type="predicted"/>
<accession>A0A9Q0XP54</accession>
<dbReference type="EMBL" id="JAPFRF010000009">
    <property type="protein sequence ID" value="KAJ7322181.1"/>
    <property type="molecule type" value="Genomic_DNA"/>
</dbReference>
<sequence length="101" mass="10478">MADRSLESLSLPLEVRARLAELELELSEGKEGRNKPARQPARQPASSRSAQAIREDAAATATATASSSSFSPFGAHRSGSSPAGQKEGDGGEDEETQGPSP</sequence>
<feature type="compositionally biased region" description="Acidic residues" evidence="1">
    <location>
        <begin position="90"/>
        <end position="101"/>
    </location>
</feature>
<dbReference type="AlphaFoldDB" id="A0A9Q0XP54"/>
<dbReference type="Proteomes" id="UP001142489">
    <property type="component" value="Unassembled WGS sequence"/>
</dbReference>
<evidence type="ECO:0000313" key="3">
    <source>
        <dbReference type="Proteomes" id="UP001142489"/>
    </source>
</evidence>
<feature type="region of interest" description="Disordered" evidence="1">
    <location>
        <begin position="26"/>
        <end position="101"/>
    </location>
</feature>